<sequence length="582" mass="64629">MGFLRHGRRQDLIRGAEIVRHEYGLYVAAMRFSVAMACVAFIGVMVFCAYQFLTPQQRAVLLARTSAHIHVWRDAPTTPVRLPVLGDRMRRVAAVPSATLLALTAQEGSQIRSTLLGCAALGTVAAAAVLLGTHAAWRRQGQRAAEDIVIRGAVFVEPSVVRRTLERDGKASAVRFAGVPLERGCEVLNTMITGTVGTGKSVAIGEALSGVRSGGQKVIVFDPTGEYVERFYREGRDVILNPFDQRSPRWTPWNEVRRPYDFGNVAEGFLPVMNQKEPFWEMGAQIVLEDVMSRLARQGKATNRALVEAINIMSLEEIQDLVKKLPASVYMDPEAARTALSIRMNVVRAGKAVRFLEDGAASSQFSIRDWVTDAKQDSWLFLSAREDMLVTMRPLITAWMDIALRAVMSLPPSIERVIWNVIDELSALDRIPCLQQVATRGRKYGVASIIGYQNFAQLKRVYGSDDAQTIASTCQNVLTLRVPDFATAEHVAKSLSTQEVLEKSENLSFGKDPTRDGVTITSRRTTRQLVLPAEIQGLPKFHGYLRLAGRNDVMKVAFAYQDYPRIAAPFLEREIVSYDLDE</sequence>
<dbReference type="PANTHER" id="PTHR37937:SF1">
    <property type="entry name" value="CONJUGATIVE TRANSFER: DNA TRANSPORT"/>
    <property type="match status" value="1"/>
</dbReference>
<evidence type="ECO:0000313" key="8">
    <source>
        <dbReference type="EMBL" id="TWI69304.1"/>
    </source>
</evidence>
<evidence type="ECO:0000256" key="3">
    <source>
        <dbReference type="ARBA" id="ARBA00022692"/>
    </source>
</evidence>
<accession>A0A562RL17</accession>
<evidence type="ECO:0000256" key="5">
    <source>
        <dbReference type="ARBA" id="ARBA00023136"/>
    </source>
</evidence>
<keyword evidence="2" id="KW-1003">Cell membrane</keyword>
<dbReference type="CDD" id="cd01127">
    <property type="entry name" value="TrwB_TraG_TraD_VirD4"/>
    <property type="match status" value="1"/>
</dbReference>
<dbReference type="OrthoDB" id="9803543at2"/>
<protein>
    <submittedName>
        <fullName evidence="8">Type IV conjugative transfer system coupling protein TraD</fullName>
    </submittedName>
</protein>
<organism evidence="8 9">
    <name type="scientific">Pseudoduganella lurida</name>
    <dbReference type="NCBI Taxonomy" id="1036180"/>
    <lineage>
        <taxon>Bacteria</taxon>
        <taxon>Pseudomonadati</taxon>
        <taxon>Pseudomonadota</taxon>
        <taxon>Betaproteobacteria</taxon>
        <taxon>Burkholderiales</taxon>
        <taxon>Oxalobacteraceae</taxon>
        <taxon>Telluria group</taxon>
        <taxon>Pseudoduganella</taxon>
    </lineage>
</organism>
<evidence type="ECO:0000313" key="9">
    <source>
        <dbReference type="Proteomes" id="UP000318431"/>
    </source>
</evidence>
<dbReference type="InterPro" id="IPR051539">
    <property type="entry name" value="T4SS-coupling_protein"/>
</dbReference>
<evidence type="ECO:0000256" key="6">
    <source>
        <dbReference type="SAM" id="Phobius"/>
    </source>
</evidence>
<reference evidence="8 9" key="1">
    <citation type="journal article" date="2015" name="Stand. Genomic Sci.">
        <title>Genomic Encyclopedia of Bacterial and Archaeal Type Strains, Phase III: the genomes of soil and plant-associated and newly described type strains.</title>
        <authorList>
            <person name="Whitman W.B."/>
            <person name="Woyke T."/>
            <person name="Klenk H.P."/>
            <person name="Zhou Y."/>
            <person name="Lilburn T.G."/>
            <person name="Beck B.J."/>
            <person name="De Vos P."/>
            <person name="Vandamme P."/>
            <person name="Eisen J.A."/>
            <person name="Garrity G."/>
            <person name="Hugenholtz P."/>
            <person name="Kyrpides N.C."/>
        </authorList>
    </citation>
    <scope>NUCLEOTIDE SEQUENCE [LARGE SCALE GENOMIC DNA]</scope>
    <source>
        <strain evidence="8 9">CGMCC 1.10822</strain>
    </source>
</reference>
<dbReference type="InterPro" id="IPR019476">
    <property type="entry name" value="T4SS_TraD_DNA-bd"/>
</dbReference>
<evidence type="ECO:0000256" key="1">
    <source>
        <dbReference type="ARBA" id="ARBA00004651"/>
    </source>
</evidence>
<name>A0A562RL17_9BURK</name>
<dbReference type="PANTHER" id="PTHR37937">
    <property type="entry name" value="CONJUGATIVE TRANSFER: DNA TRANSPORT"/>
    <property type="match status" value="1"/>
</dbReference>
<keyword evidence="5 6" id="KW-0472">Membrane</keyword>
<keyword evidence="4 6" id="KW-1133">Transmembrane helix</keyword>
<dbReference type="SUPFAM" id="SSF52540">
    <property type="entry name" value="P-loop containing nucleoside triphosphate hydrolases"/>
    <property type="match status" value="1"/>
</dbReference>
<keyword evidence="9" id="KW-1185">Reference proteome</keyword>
<dbReference type="AlphaFoldDB" id="A0A562RL17"/>
<dbReference type="Proteomes" id="UP000318431">
    <property type="component" value="Unassembled WGS sequence"/>
</dbReference>
<dbReference type="Pfam" id="PF10412">
    <property type="entry name" value="TrwB_AAD_bind"/>
    <property type="match status" value="1"/>
</dbReference>
<dbReference type="Gene3D" id="3.40.50.300">
    <property type="entry name" value="P-loop containing nucleotide triphosphate hydrolases"/>
    <property type="match status" value="2"/>
</dbReference>
<comment type="caution">
    <text evidence="8">The sequence shown here is derived from an EMBL/GenBank/DDBJ whole genome shotgun (WGS) entry which is preliminary data.</text>
</comment>
<evidence type="ECO:0000256" key="2">
    <source>
        <dbReference type="ARBA" id="ARBA00022475"/>
    </source>
</evidence>
<evidence type="ECO:0000256" key="4">
    <source>
        <dbReference type="ARBA" id="ARBA00022989"/>
    </source>
</evidence>
<dbReference type="EMBL" id="VLLB01000001">
    <property type="protein sequence ID" value="TWI69304.1"/>
    <property type="molecule type" value="Genomic_DNA"/>
</dbReference>
<feature type="transmembrane region" description="Helical" evidence="6">
    <location>
        <begin position="32"/>
        <end position="53"/>
    </location>
</feature>
<proteinExistence type="predicted"/>
<comment type="subcellular location">
    <subcellularLocation>
        <location evidence="1">Cell membrane</location>
        <topology evidence="1">Multi-pass membrane protein</topology>
    </subcellularLocation>
</comment>
<evidence type="ECO:0000259" key="7">
    <source>
        <dbReference type="Pfam" id="PF10412"/>
    </source>
</evidence>
<gene>
    <name evidence="8" type="ORF">IP91_00371</name>
</gene>
<dbReference type="GO" id="GO:0005886">
    <property type="term" value="C:plasma membrane"/>
    <property type="evidence" value="ECO:0007669"/>
    <property type="project" value="UniProtKB-SubCell"/>
</dbReference>
<keyword evidence="3 6" id="KW-0812">Transmembrane</keyword>
<dbReference type="InterPro" id="IPR027417">
    <property type="entry name" value="P-loop_NTPase"/>
</dbReference>
<dbReference type="RefSeq" id="WP_145647070.1">
    <property type="nucleotide sequence ID" value="NZ_VLLB01000001.1"/>
</dbReference>
<feature type="domain" description="Type IV secretion system coupling protein TraD DNA-binding" evidence="7">
    <location>
        <begin position="175"/>
        <end position="558"/>
    </location>
</feature>